<dbReference type="AlphaFoldDB" id="A0A830QQW8"/>
<dbReference type="EMBL" id="AP023421">
    <property type="protein sequence ID" value="BCK86014.1"/>
    <property type="molecule type" value="Genomic_DNA"/>
</dbReference>
<accession>A0A830QQW8</accession>
<proteinExistence type="predicted"/>
<keyword evidence="2" id="KW-0614">Plasmid</keyword>
<evidence type="ECO:0000313" key="2">
    <source>
        <dbReference type="EMBL" id="BCK86014.1"/>
    </source>
</evidence>
<organism evidence="2 3">
    <name type="scientific">Pusillibacter faecalis</name>
    <dbReference type="NCBI Taxonomy" id="2714358"/>
    <lineage>
        <taxon>Bacteria</taxon>
        <taxon>Bacillati</taxon>
        <taxon>Bacillota</taxon>
        <taxon>Clostridia</taxon>
        <taxon>Eubacteriales</taxon>
        <taxon>Oscillospiraceae</taxon>
        <taxon>Pusillibacter</taxon>
    </lineage>
</organism>
<name>A0A830QQW8_9FIRM</name>
<dbReference type="Proteomes" id="UP000679848">
    <property type="component" value="Plasmid pMM59_01"/>
</dbReference>
<evidence type="ECO:0000313" key="3">
    <source>
        <dbReference type="Proteomes" id="UP000679848"/>
    </source>
</evidence>
<feature type="region of interest" description="Disordered" evidence="1">
    <location>
        <begin position="15"/>
        <end position="37"/>
    </location>
</feature>
<feature type="compositionally biased region" description="Basic and acidic residues" evidence="1">
    <location>
        <begin position="15"/>
        <end position="34"/>
    </location>
</feature>
<keyword evidence="3" id="KW-1185">Reference proteome</keyword>
<protein>
    <submittedName>
        <fullName evidence="2">Uncharacterized protein</fullName>
    </submittedName>
</protein>
<sequence>MWLHSLCLLCCDSSRKDGNGIEQKRSRKESDYLPKRGNPLQETVCYRLGGTVYEVHTSCGGTEPLYDKMVRLIRSETITDADKDHKARYNKDSNLFVGRSLQEE</sequence>
<evidence type="ECO:0000256" key="1">
    <source>
        <dbReference type="SAM" id="MobiDB-lite"/>
    </source>
</evidence>
<dbReference type="KEGG" id="pfaa:MM59RIKEN_33330"/>
<geneLocation type="plasmid" evidence="2 3">
    <name>pMM59_01</name>
</geneLocation>
<gene>
    <name evidence="2" type="ORF">MM59RIKEN_33330</name>
</gene>
<reference evidence="2" key="1">
    <citation type="submission" date="2020-09" db="EMBL/GenBank/DDBJ databases">
        <title>New species isolated from human feces.</title>
        <authorList>
            <person name="Kitahara M."/>
            <person name="Shigeno Y."/>
            <person name="Shime M."/>
            <person name="Matsumoto Y."/>
            <person name="Nakamura S."/>
            <person name="Motooka D."/>
            <person name="Fukuoka S."/>
            <person name="Nishikawa H."/>
            <person name="Benno Y."/>
        </authorList>
    </citation>
    <scope>NUCLEOTIDE SEQUENCE</scope>
    <source>
        <strain evidence="2">MM59</strain>
        <plasmid evidence="2">pMM59_01</plasmid>
    </source>
</reference>